<dbReference type="PANTHER" id="PTHR23131">
    <property type="entry name" value="ENDORIBONUCLEASE LACTB2"/>
    <property type="match status" value="1"/>
</dbReference>
<dbReference type="Pfam" id="PF00753">
    <property type="entry name" value="Lactamase_B"/>
    <property type="match status" value="1"/>
</dbReference>
<dbReference type="AlphaFoldDB" id="A0A7C3F630"/>
<gene>
    <name evidence="2" type="ORF">ENS19_05495</name>
</gene>
<dbReference type="Gene3D" id="3.60.15.10">
    <property type="entry name" value="Ribonuclease Z/Hydroxyacylglutathione hydrolase-like"/>
    <property type="match status" value="1"/>
</dbReference>
<dbReference type="SMART" id="SM00849">
    <property type="entry name" value="Lactamase_B"/>
    <property type="match status" value="1"/>
</dbReference>
<comment type="caution">
    <text evidence="2">The sequence shown here is derived from an EMBL/GenBank/DDBJ whole genome shotgun (WGS) entry which is preliminary data.</text>
</comment>
<organism evidence="2">
    <name type="scientific">Candidatus Methanomethylicus mesodigestus</name>
    <dbReference type="NCBI Taxonomy" id="1867258"/>
    <lineage>
        <taxon>Archaea</taxon>
        <taxon>Thermoproteota</taxon>
        <taxon>Methanosuratincolia</taxon>
        <taxon>Candidatus Methanomethylicales</taxon>
        <taxon>Candidatus Methanomethylicaceae</taxon>
        <taxon>Candidatus Methanomethylicus</taxon>
    </lineage>
</organism>
<evidence type="ECO:0000313" key="2">
    <source>
        <dbReference type="EMBL" id="HFK20722.1"/>
    </source>
</evidence>
<name>A0A7C3F630_9CREN</name>
<feature type="domain" description="Metallo-beta-lactamase" evidence="1">
    <location>
        <begin position="20"/>
        <end position="217"/>
    </location>
</feature>
<dbReference type="InterPro" id="IPR036866">
    <property type="entry name" value="RibonucZ/Hydroxyglut_hydro"/>
</dbReference>
<sequence>MEIIPLVIPFPAEFGRAGKGTNSYLVKGSEKCIMIDTGLDGEGNRAYINDALKRASGGRLDAILLTHGHIDHYGLASYLHQKTGAVIMINDKDSCYLDAYEKSIDEWFVRIYEPAVEGGFSKKELDDAKMMMRIVARIMNAPKEYTTFKELRLDLDGWTVDSIDLPGHTMGSVGYVVGDAVFCGDAALDGGVNVLDLKEEFVTLQKLKIFKKVYAGHGKTPLGPQDLEALEGRFISRLEDVLRASRQGATLKEIYEKVYFESTSNPYIPYRLVHPLNQLISYLRYLESEGYVAKSGNRWMSFSEKI</sequence>
<dbReference type="EMBL" id="DSTX01000010">
    <property type="protein sequence ID" value="HFK20722.1"/>
    <property type="molecule type" value="Genomic_DNA"/>
</dbReference>
<dbReference type="SUPFAM" id="SSF56281">
    <property type="entry name" value="Metallo-hydrolase/oxidoreductase"/>
    <property type="match status" value="1"/>
</dbReference>
<dbReference type="InterPro" id="IPR050662">
    <property type="entry name" value="Sec-metab_biosynth-thioest"/>
</dbReference>
<proteinExistence type="predicted"/>
<dbReference type="GO" id="GO:0016787">
    <property type="term" value="F:hydrolase activity"/>
    <property type="evidence" value="ECO:0007669"/>
    <property type="project" value="UniProtKB-KW"/>
</dbReference>
<keyword evidence="2" id="KW-0378">Hydrolase</keyword>
<reference evidence="2" key="1">
    <citation type="journal article" date="2020" name="mSystems">
        <title>Genome- and Community-Level Interaction Insights into Carbon Utilization and Element Cycling Functions of Hydrothermarchaeota in Hydrothermal Sediment.</title>
        <authorList>
            <person name="Zhou Z."/>
            <person name="Liu Y."/>
            <person name="Xu W."/>
            <person name="Pan J."/>
            <person name="Luo Z.H."/>
            <person name="Li M."/>
        </authorList>
    </citation>
    <scope>NUCLEOTIDE SEQUENCE [LARGE SCALE GENOMIC DNA]</scope>
    <source>
        <strain evidence="2">SpSt-468</strain>
    </source>
</reference>
<dbReference type="InterPro" id="IPR001279">
    <property type="entry name" value="Metallo-B-lactamas"/>
</dbReference>
<protein>
    <submittedName>
        <fullName evidence="2">MBL fold metallo-hydrolase</fullName>
    </submittedName>
</protein>
<accession>A0A7C3F630</accession>
<evidence type="ECO:0000259" key="1">
    <source>
        <dbReference type="SMART" id="SM00849"/>
    </source>
</evidence>